<dbReference type="SUPFAM" id="SSF46785">
    <property type="entry name" value="Winged helix' DNA-binding domain"/>
    <property type="match status" value="1"/>
</dbReference>
<dbReference type="STRING" id="36844.SAMN04488501_11049"/>
<keyword evidence="1" id="KW-0805">Transcription regulation</keyword>
<comment type="caution">
    <text evidence="5">The sequence shown here is derived from an EMBL/GenBank/DDBJ whole genome shotgun (WGS) entry which is preliminary data.</text>
</comment>
<dbReference type="GO" id="GO:0003700">
    <property type="term" value="F:DNA-binding transcription factor activity"/>
    <property type="evidence" value="ECO:0007669"/>
    <property type="project" value="InterPro"/>
</dbReference>
<dbReference type="PROSITE" id="PS50995">
    <property type="entry name" value="HTH_MARR_2"/>
    <property type="match status" value="1"/>
</dbReference>
<keyword evidence="2" id="KW-0238">DNA-binding</keyword>
<organism evidence="5 6">
    <name type="scientific">Clostridium homopropionicum DSM 5847</name>
    <dbReference type="NCBI Taxonomy" id="1121318"/>
    <lineage>
        <taxon>Bacteria</taxon>
        <taxon>Bacillati</taxon>
        <taxon>Bacillota</taxon>
        <taxon>Clostridia</taxon>
        <taxon>Eubacteriales</taxon>
        <taxon>Clostridiaceae</taxon>
        <taxon>Clostridium</taxon>
    </lineage>
</organism>
<evidence type="ECO:0000259" key="4">
    <source>
        <dbReference type="PROSITE" id="PS50995"/>
    </source>
</evidence>
<dbReference type="Gene3D" id="1.10.10.10">
    <property type="entry name" value="Winged helix-like DNA-binding domain superfamily/Winged helix DNA-binding domain"/>
    <property type="match status" value="1"/>
</dbReference>
<accession>A0A0L6Z723</accession>
<dbReference type="Pfam" id="PF01047">
    <property type="entry name" value="MarR"/>
    <property type="match status" value="1"/>
</dbReference>
<protein>
    <submittedName>
        <fullName evidence="5">HTH-type transcriptional regulator Hpr</fullName>
    </submittedName>
</protein>
<sequence>MQDINELLCDCLYFTANKLSRIMGKIAEEEFKITGISPTYAFLVTIVNKKEGASQKEIGEALHMTPSTITRFIDKLESKDLVKRKIDGKNSYIYSTEKGREVQTCIDKAWDNLYKRYSKKISCEEGNKIITELNEIIKRLEKE</sequence>
<reference evidence="6" key="1">
    <citation type="submission" date="2015-08" db="EMBL/GenBank/DDBJ databases">
        <title>Genome sequence of the strict anaerobe Clostridium homopropionicum LuHBu1 (DSM 5847T).</title>
        <authorList>
            <person name="Poehlein A."/>
            <person name="Beck M."/>
            <person name="Schiel-Bengelsdorf B."/>
            <person name="Bengelsdorf F.R."/>
            <person name="Daniel R."/>
            <person name="Duerre P."/>
        </authorList>
    </citation>
    <scope>NUCLEOTIDE SEQUENCE [LARGE SCALE GENOMIC DNA]</scope>
    <source>
        <strain evidence="6">DSM 5847</strain>
    </source>
</reference>
<keyword evidence="6" id="KW-1185">Reference proteome</keyword>
<dbReference type="InterPro" id="IPR011991">
    <property type="entry name" value="ArsR-like_HTH"/>
</dbReference>
<dbReference type="InterPro" id="IPR000835">
    <property type="entry name" value="HTH_MarR-typ"/>
</dbReference>
<dbReference type="AlphaFoldDB" id="A0A0L6Z723"/>
<evidence type="ECO:0000313" key="6">
    <source>
        <dbReference type="Proteomes" id="UP000037043"/>
    </source>
</evidence>
<evidence type="ECO:0000256" key="2">
    <source>
        <dbReference type="ARBA" id="ARBA00023125"/>
    </source>
</evidence>
<dbReference type="CDD" id="cd00090">
    <property type="entry name" value="HTH_ARSR"/>
    <property type="match status" value="1"/>
</dbReference>
<evidence type="ECO:0000256" key="1">
    <source>
        <dbReference type="ARBA" id="ARBA00023015"/>
    </source>
</evidence>
<dbReference type="RefSeq" id="WP_052222380.1">
    <property type="nucleotide sequence ID" value="NZ_LHUR01000036.1"/>
</dbReference>
<dbReference type="InterPro" id="IPR036390">
    <property type="entry name" value="WH_DNA-bd_sf"/>
</dbReference>
<dbReference type="Proteomes" id="UP000037043">
    <property type="component" value="Unassembled WGS sequence"/>
</dbReference>
<evidence type="ECO:0000313" key="5">
    <source>
        <dbReference type="EMBL" id="KOA18628.1"/>
    </source>
</evidence>
<feature type="domain" description="HTH marR-type" evidence="4">
    <location>
        <begin position="9"/>
        <end position="142"/>
    </location>
</feature>
<proteinExistence type="predicted"/>
<evidence type="ECO:0000256" key="3">
    <source>
        <dbReference type="ARBA" id="ARBA00023163"/>
    </source>
</evidence>
<dbReference type="SMART" id="SM00347">
    <property type="entry name" value="HTH_MARR"/>
    <property type="match status" value="1"/>
</dbReference>
<name>A0A0L6Z723_9CLOT</name>
<dbReference type="InterPro" id="IPR036388">
    <property type="entry name" value="WH-like_DNA-bd_sf"/>
</dbReference>
<dbReference type="GO" id="GO:0003677">
    <property type="term" value="F:DNA binding"/>
    <property type="evidence" value="ECO:0007669"/>
    <property type="project" value="UniProtKB-KW"/>
</dbReference>
<dbReference type="PANTHER" id="PTHR42756">
    <property type="entry name" value="TRANSCRIPTIONAL REGULATOR, MARR"/>
    <property type="match status" value="1"/>
</dbReference>
<dbReference type="PANTHER" id="PTHR42756:SF1">
    <property type="entry name" value="TRANSCRIPTIONAL REPRESSOR OF EMRAB OPERON"/>
    <property type="match status" value="1"/>
</dbReference>
<keyword evidence="3" id="KW-0804">Transcription</keyword>
<gene>
    <name evidence="5" type="primary">hpr_2</name>
    <name evidence="5" type="ORF">CLHOM_29120</name>
</gene>
<dbReference type="PATRIC" id="fig|1121318.3.peg.2922"/>
<dbReference type="EMBL" id="LHUR01000036">
    <property type="protein sequence ID" value="KOA18628.1"/>
    <property type="molecule type" value="Genomic_DNA"/>
</dbReference>